<evidence type="ECO:0000313" key="2">
    <source>
        <dbReference type="EMBL" id="SIS04831.1"/>
    </source>
</evidence>
<evidence type="ECO:0000259" key="1">
    <source>
        <dbReference type="Pfam" id="PF07045"/>
    </source>
</evidence>
<organism evidence="2 3">
    <name type="scientific">Williamsia sterculiae</name>
    <dbReference type="NCBI Taxonomy" id="1344003"/>
    <lineage>
        <taxon>Bacteria</taxon>
        <taxon>Bacillati</taxon>
        <taxon>Actinomycetota</taxon>
        <taxon>Actinomycetes</taxon>
        <taxon>Mycobacteriales</taxon>
        <taxon>Nocardiaceae</taxon>
        <taxon>Williamsia</taxon>
    </lineage>
</organism>
<evidence type="ECO:0000313" key="3">
    <source>
        <dbReference type="Proteomes" id="UP000186218"/>
    </source>
</evidence>
<sequence length="112" mass="12182">MTAYAIAHMHNIHPGEGVGEYLGAIDATLAPFSGRFIVHGGRQRVVEGPVDGIVVVIEFPDFATVQRWYESSAYQDIVGLRAANTCSVAVLAERCASDHRATDVLAEPDHYR</sequence>
<reference evidence="2 3" key="1">
    <citation type="submission" date="2017-01" db="EMBL/GenBank/DDBJ databases">
        <authorList>
            <person name="Mah S.A."/>
            <person name="Swanson W.J."/>
            <person name="Moy G.W."/>
            <person name="Vacquier V.D."/>
        </authorList>
    </citation>
    <scope>NUCLEOTIDE SEQUENCE [LARGE SCALE GENOMIC DNA]</scope>
    <source>
        <strain evidence="2 3">CPCC 203464</strain>
    </source>
</reference>
<dbReference type="OrthoDB" id="9806380at2"/>
<keyword evidence="3" id="KW-1185">Reference proteome</keyword>
<feature type="domain" description="DUF1330" evidence="1">
    <location>
        <begin position="2"/>
        <end position="92"/>
    </location>
</feature>
<accession>A0A1N7FWX2</accession>
<dbReference type="SUPFAM" id="SSF54909">
    <property type="entry name" value="Dimeric alpha+beta barrel"/>
    <property type="match status" value="1"/>
</dbReference>
<dbReference type="PANTHER" id="PTHR41521">
    <property type="match status" value="1"/>
</dbReference>
<dbReference type="STRING" id="1344003.SAMN05445060_2357"/>
<dbReference type="PANTHER" id="PTHR41521:SF4">
    <property type="entry name" value="BLR0684 PROTEIN"/>
    <property type="match status" value="1"/>
</dbReference>
<dbReference type="Pfam" id="PF07045">
    <property type="entry name" value="DUF1330"/>
    <property type="match status" value="1"/>
</dbReference>
<dbReference type="InterPro" id="IPR010753">
    <property type="entry name" value="DUF1330"/>
</dbReference>
<proteinExistence type="predicted"/>
<gene>
    <name evidence="2" type="ORF">SAMN05445060_2357</name>
</gene>
<protein>
    <submittedName>
        <fullName evidence="2">Uncharacterized conserved protein, DUF1330 family</fullName>
    </submittedName>
</protein>
<dbReference type="AlphaFoldDB" id="A0A1N7FWX2"/>
<dbReference type="Gene3D" id="3.30.70.100">
    <property type="match status" value="1"/>
</dbReference>
<name>A0A1N7FWX2_9NOCA</name>
<dbReference type="InterPro" id="IPR011008">
    <property type="entry name" value="Dimeric_a/b-barrel"/>
</dbReference>
<dbReference type="EMBL" id="FTNT01000006">
    <property type="protein sequence ID" value="SIS04831.1"/>
    <property type="molecule type" value="Genomic_DNA"/>
</dbReference>
<dbReference type="Proteomes" id="UP000186218">
    <property type="component" value="Unassembled WGS sequence"/>
</dbReference>